<organism evidence="13 14">
    <name type="scientific">Gilvimarinus japonicus</name>
    <dbReference type="NCBI Taxonomy" id="1796469"/>
    <lineage>
        <taxon>Bacteria</taxon>
        <taxon>Pseudomonadati</taxon>
        <taxon>Pseudomonadota</taxon>
        <taxon>Gammaproteobacteria</taxon>
        <taxon>Cellvibrionales</taxon>
        <taxon>Cellvibrionaceae</taxon>
        <taxon>Gilvimarinus</taxon>
    </lineage>
</organism>
<evidence type="ECO:0000256" key="11">
    <source>
        <dbReference type="SAM" id="Phobius"/>
    </source>
</evidence>
<dbReference type="Proteomes" id="UP001595548">
    <property type="component" value="Unassembled WGS sequence"/>
</dbReference>
<keyword evidence="8 11" id="KW-0472">Membrane</keyword>
<evidence type="ECO:0000313" key="13">
    <source>
        <dbReference type="EMBL" id="MFC3156770.1"/>
    </source>
</evidence>
<feature type="transmembrane region" description="Helical" evidence="11">
    <location>
        <begin position="6"/>
        <end position="27"/>
    </location>
</feature>
<keyword evidence="5" id="KW-0997">Cell inner membrane</keyword>
<evidence type="ECO:0000256" key="6">
    <source>
        <dbReference type="ARBA" id="ARBA00022692"/>
    </source>
</evidence>
<dbReference type="Pfam" id="PF12019">
    <property type="entry name" value="GspH"/>
    <property type="match status" value="1"/>
</dbReference>
<evidence type="ECO:0000259" key="12">
    <source>
        <dbReference type="Pfam" id="PF12019"/>
    </source>
</evidence>
<evidence type="ECO:0000256" key="4">
    <source>
        <dbReference type="ARBA" id="ARBA00022481"/>
    </source>
</evidence>
<protein>
    <recommendedName>
        <fullName evidence="2">Type II secretion system protein H</fullName>
    </recommendedName>
    <alternativeName>
        <fullName evidence="10">General secretion pathway protein H</fullName>
    </alternativeName>
</protein>
<dbReference type="SUPFAM" id="SSF54523">
    <property type="entry name" value="Pili subunits"/>
    <property type="match status" value="1"/>
</dbReference>
<evidence type="ECO:0000313" key="14">
    <source>
        <dbReference type="Proteomes" id="UP001595548"/>
    </source>
</evidence>
<dbReference type="Gene3D" id="3.55.40.10">
    <property type="entry name" value="minor pseudopilin epsh domain"/>
    <property type="match status" value="1"/>
</dbReference>
<gene>
    <name evidence="13" type="ORF">ACFOEB_16285</name>
</gene>
<dbReference type="EMBL" id="JBHRTL010000031">
    <property type="protein sequence ID" value="MFC3156770.1"/>
    <property type="molecule type" value="Genomic_DNA"/>
</dbReference>
<comment type="similarity">
    <text evidence="9">Belongs to the GSP H family.</text>
</comment>
<evidence type="ECO:0000256" key="8">
    <source>
        <dbReference type="ARBA" id="ARBA00023136"/>
    </source>
</evidence>
<evidence type="ECO:0000256" key="7">
    <source>
        <dbReference type="ARBA" id="ARBA00022989"/>
    </source>
</evidence>
<keyword evidence="4" id="KW-0488">Methylation</keyword>
<dbReference type="RefSeq" id="WP_382418150.1">
    <property type="nucleotide sequence ID" value="NZ_AP031500.1"/>
</dbReference>
<evidence type="ECO:0000256" key="3">
    <source>
        <dbReference type="ARBA" id="ARBA00022475"/>
    </source>
</evidence>
<evidence type="ECO:0000256" key="10">
    <source>
        <dbReference type="ARBA" id="ARBA00030775"/>
    </source>
</evidence>
<keyword evidence="7 11" id="KW-1133">Transmembrane helix</keyword>
<keyword evidence="3" id="KW-1003">Cell membrane</keyword>
<feature type="domain" description="General secretion pathway GspH" evidence="12">
    <location>
        <begin position="45"/>
        <end position="160"/>
    </location>
</feature>
<sequence>MQSNLGFTYIESIITLTVMAILTALLAPSFTRLIQNHKVESTTLALLEAVQTTRSYAVKSNRRATLASNPSWEDGWVIFYDDDHDGEIDADETLLVDRPAVAEDVAIHGNRFVDDYISYLGSGASRWASGRKGGSFQAGTITVCPENEGEGYELVLSRGGRLRKHSITETECSEAPGA</sequence>
<accession>A0ABV7HXE2</accession>
<comment type="subcellular location">
    <subcellularLocation>
        <location evidence="1">Cell inner membrane</location>
        <topology evidence="1">Single-pass membrane protein</topology>
    </subcellularLocation>
</comment>
<reference evidence="14" key="1">
    <citation type="journal article" date="2019" name="Int. J. Syst. Evol. Microbiol.">
        <title>The Global Catalogue of Microorganisms (GCM) 10K type strain sequencing project: providing services to taxonomists for standard genome sequencing and annotation.</title>
        <authorList>
            <consortium name="The Broad Institute Genomics Platform"/>
            <consortium name="The Broad Institute Genome Sequencing Center for Infectious Disease"/>
            <person name="Wu L."/>
            <person name="Ma J."/>
        </authorList>
    </citation>
    <scope>NUCLEOTIDE SEQUENCE [LARGE SCALE GENOMIC DNA]</scope>
    <source>
        <strain evidence="14">KCTC 52141</strain>
    </source>
</reference>
<keyword evidence="14" id="KW-1185">Reference proteome</keyword>
<keyword evidence="6 11" id="KW-0812">Transmembrane</keyword>
<proteinExistence type="inferred from homology"/>
<name>A0ABV7HXE2_9GAMM</name>
<dbReference type="InterPro" id="IPR045584">
    <property type="entry name" value="Pilin-like"/>
</dbReference>
<evidence type="ECO:0000256" key="1">
    <source>
        <dbReference type="ARBA" id="ARBA00004377"/>
    </source>
</evidence>
<evidence type="ECO:0000256" key="2">
    <source>
        <dbReference type="ARBA" id="ARBA00021549"/>
    </source>
</evidence>
<evidence type="ECO:0000256" key="5">
    <source>
        <dbReference type="ARBA" id="ARBA00022519"/>
    </source>
</evidence>
<comment type="caution">
    <text evidence="13">The sequence shown here is derived from an EMBL/GenBank/DDBJ whole genome shotgun (WGS) entry which is preliminary data.</text>
</comment>
<dbReference type="InterPro" id="IPR022346">
    <property type="entry name" value="T2SS_GspH"/>
</dbReference>
<evidence type="ECO:0000256" key="9">
    <source>
        <dbReference type="ARBA" id="ARBA00025772"/>
    </source>
</evidence>